<evidence type="ECO:0000259" key="1">
    <source>
        <dbReference type="Pfam" id="PF12973"/>
    </source>
</evidence>
<evidence type="ECO:0000313" key="3">
    <source>
        <dbReference type="Proteomes" id="UP001596113"/>
    </source>
</evidence>
<dbReference type="Gene3D" id="2.60.120.10">
    <property type="entry name" value="Jelly Rolls"/>
    <property type="match status" value="1"/>
</dbReference>
<dbReference type="Proteomes" id="UP001596113">
    <property type="component" value="Unassembled WGS sequence"/>
</dbReference>
<name>A0ABW0I482_9BACL</name>
<dbReference type="InterPro" id="IPR025979">
    <property type="entry name" value="ChrR-like_cupin_dom"/>
</dbReference>
<dbReference type="InterPro" id="IPR014710">
    <property type="entry name" value="RmlC-like_jellyroll"/>
</dbReference>
<accession>A0ABW0I482</accession>
<comment type="caution">
    <text evidence="2">The sequence shown here is derived from an EMBL/GenBank/DDBJ whole genome shotgun (WGS) entry which is preliminary data.</text>
</comment>
<dbReference type="InterPro" id="IPR011051">
    <property type="entry name" value="RmlC_Cupin_sf"/>
</dbReference>
<dbReference type="RefSeq" id="WP_378139863.1">
    <property type="nucleotide sequence ID" value="NZ_JBHSMI010000067.1"/>
</dbReference>
<dbReference type="SUPFAM" id="SSF51182">
    <property type="entry name" value="RmlC-like cupins"/>
    <property type="match status" value="1"/>
</dbReference>
<dbReference type="Pfam" id="PF12973">
    <property type="entry name" value="Cupin_7"/>
    <property type="match status" value="1"/>
</dbReference>
<reference evidence="3" key="1">
    <citation type="journal article" date="2019" name="Int. J. Syst. Evol. Microbiol.">
        <title>The Global Catalogue of Microorganisms (GCM) 10K type strain sequencing project: providing services to taxonomists for standard genome sequencing and annotation.</title>
        <authorList>
            <consortium name="The Broad Institute Genomics Platform"/>
            <consortium name="The Broad Institute Genome Sequencing Center for Infectious Disease"/>
            <person name="Wu L."/>
            <person name="Ma J."/>
        </authorList>
    </citation>
    <scope>NUCLEOTIDE SEQUENCE [LARGE SCALE GENOMIC DNA]</scope>
    <source>
        <strain evidence="3">CGMCC 1.18575</strain>
    </source>
</reference>
<gene>
    <name evidence="2" type="ORF">ACFPOF_31670</name>
</gene>
<keyword evidence="3" id="KW-1185">Reference proteome</keyword>
<dbReference type="EMBL" id="JBHSMI010000067">
    <property type="protein sequence ID" value="MFC5407312.1"/>
    <property type="molecule type" value="Genomic_DNA"/>
</dbReference>
<evidence type="ECO:0000313" key="2">
    <source>
        <dbReference type="EMBL" id="MFC5407312.1"/>
    </source>
</evidence>
<proteinExistence type="predicted"/>
<sequence length="118" mass="13770">MSENHKHLIVRQNEMKWEYGMYENTEMAYLWEEPETGRVAFLVKCAPGSSIPFHDHPRREVAFLVEGEVRLNDDIMMAGDFLTAIDCEAHDVYTETGCTFFIFIDYNINKHQLVPLPN</sequence>
<feature type="domain" description="ChrR-like cupin" evidence="1">
    <location>
        <begin position="6"/>
        <end position="103"/>
    </location>
</feature>
<organism evidence="2 3">
    <name type="scientific">Cohnella soli</name>
    <dbReference type="NCBI Taxonomy" id="425005"/>
    <lineage>
        <taxon>Bacteria</taxon>
        <taxon>Bacillati</taxon>
        <taxon>Bacillota</taxon>
        <taxon>Bacilli</taxon>
        <taxon>Bacillales</taxon>
        <taxon>Paenibacillaceae</taxon>
        <taxon>Cohnella</taxon>
    </lineage>
</organism>
<protein>
    <submittedName>
        <fullName evidence="2">Cupin domain-containing protein</fullName>
    </submittedName>
</protein>